<dbReference type="AlphaFoldDB" id="A0A1H2GF70"/>
<keyword evidence="1" id="KW-0472">Membrane</keyword>
<evidence type="ECO:0000256" key="1">
    <source>
        <dbReference type="SAM" id="Phobius"/>
    </source>
</evidence>
<dbReference type="RefSeq" id="WP_074701935.1">
    <property type="nucleotide sequence ID" value="NZ_FNLN01000031.1"/>
</dbReference>
<keyword evidence="3" id="KW-1185">Reference proteome</keyword>
<protein>
    <submittedName>
        <fullName evidence="2">Transcriptional activator TraM</fullName>
    </submittedName>
</protein>
<proteinExistence type="predicted"/>
<sequence length="142" mass="15902">MSTAKLDELIERVASEHGIVLSQDDPVLMMHTLNEVLLEQNKEAHAELLSNYQAILEENFNRWCEYSTKKSNAIISASVSNAQLTRDQLLESCIQLIDEKIKSGVDQEAYDLGRISRQAAIINLMASTLILISVVTVFLILL</sequence>
<reference evidence="3" key="1">
    <citation type="submission" date="2016-10" db="EMBL/GenBank/DDBJ databases">
        <authorList>
            <person name="Varghese N."/>
            <person name="Submissions S."/>
        </authorList>
    </citation>
    <scope>NUCLEOTIDE SEQUENCE [LARGE SCALE GENOMIC DNA]</scope>
    <source>
        <strain evidence="3">Nm10</strain>
    </source>
</reference>
<dbReference type="Proteomes" id="UP000182882">
    <property type="component" value="Unassembled WGS sequence"/>
</dbReference>
<dbReference type="InterPro" id="IPR028140">
    <property type="entry name" value="TraM"/>
</dbReference>
<keyword evidence="1" id="KW-0812">Transmembrane</keyword>
<evidence type="ECO:0000313" key="3">
    <source>
        <dbReference type="Proteomes" id="UP000182882"/>
    </source>
</evidence>
<evidence type="ECO:0000313" key="2">
    <source>
        <dbReference type="EMBL" id="SDU18038.1"/>
    </source>
</evidence>
<organism evidence="2 3">
    <name type="scientific">Nitrosomonas ureae</name>
    <dbReference type="NCBI Taxonomy" id="44577"/>
    <lineage>
        <taxon>Bacteria</taxon>
        <taxon>Pseudomonadati</taxon>
        <taxon>Pseudomonadota</taxon>
        <taxon>Betaproteobacteria</taxon>
        <taxon>Nitrosomonadales</taxon>
        <taxon>Nitrosomonadaceae</taxon>
        <taxon>Nitrosomonas</taxon>
    </lineage>
</organism>
<gene>
    <name evidence="2" type="ORF">SAMN05216406_1312</name>
</gene>
<dbReference type="Pfam" id="PF11657">
    <property type="entry name" value="Activator-TraM"/>
    <property type="match status" value="1"/>
</dbReference>
<name>A0A1H2GF70_9PROT</name>
<keyword evidence="1" id="KW-1133">Transmembrane helix</keyword>
<dbReference type="EMBL" id="FNLN01000031">
    <property type="protein sequence ID" value="SDU18038.1"/>
    <property type="molecule type" value="Genomic_DNA"/>
</dbReference>
<accession>A0A1H2GF70</accession>
<feature type="transmembrane region" description="Helical" evidence="1">
    <location>
        <begin position="120"/>
        <end position="141"/>
    </location>
</feature>
<dbReference type="GO" id="GO:0009372">
    <property type="term" value="P:quorum sensing"/>
    <property type="evidence" value="ECO:0007669"/>
    <property type="project" value="InterPro"/>
</dbReference>